<evidence type="ECO:0000256" key="10">
    <source>
        <dbReference type="ARBA" id="ARBA00023180"/>
    </source>
</evidence>
<keyword evidence="4" id="KW-0210">Decarboxylase</keyword>
<dbReference type="Gene3D" id="3.40.50.720">
    <property type="entry name" value="NAD(P)-binding Rossmann-like Domain"/>
    <property type="match status" value="1"/>
</dbReference>
<feature type="domain" description="NAD-dependent epimerase/dehydratase" evidence="13">
    <location>
        <begin position="10"/>
        <end position="246"/>
    </location>
</feature>
<dbReference type="InterPro" id="IPR001509">
    <property type="entry name" value="Epimerase_deHydtase"/>
</dbReference>
<evidence type="ECO:0000256" key="8">
    <source>
        <dbReference type="ARBA" id="ARBA00023034"/>
    </source>
</evidence>
<dbReference type="FunFam" id="3.40.50.720:FF:000065">
    <property type="entry name" value="UDP-glucuronic acid decarboxylase 1"/>
    <property type="match status" value="1"/>
</dbReference>
<evidence type="ECO:0000256" key="9">
    <source>
        <dbReference type="ARBA" id="ARBA00023136"/>
    </source>
</evidence>
<evidence type="ECO:0000313" key="14">
    <source>
        <dbReference type="EMBL" id="OGG30638.1"/>
    </source>
</evidence>
<dbReference type="GO" id="GO:0042732">
    <property type="term" value="P:D-xylose metabolic process"/>
    <property type="evidence" value="ECO:0007669"/>
    <property type="project" value="InterPro"/>
</dbReference>
<gene>
    <name evidence="14" type="ORF">A3A63_02290</name>
</gene>
<evidence type="ECO:0000256" key="4">
    <source>
        <dbReference type="ARBA" id="ARBA00022793"/>
    </source>
</evidence>
<evidence type="ECO:0000259" key="13">
    <source>
        <dbReference type="Pfam" id="PF01370"/>
    </source>
</evidence>
<dbReference type="Proteomes" id="UP000176450">
    <property type="component" value="Unassembled WGS sequence"/>
</dbReference>
<keyword evidence="11" id="KW-0456">Lyase</keyword>
<dbReference type="PANTHER" id="PTHR43078">
    <property type="entry name" value="UDP-GLUCURONIC ACID DECARBOXYLASE-RELATED"/>
    <property type="match status" value="1"/>
</dbReference>
<comment type="subcellular location">
    <subcellularLocation>
        <location evidence="2">Golgi apparatus membrane</location>
        <topology evidence="2">Single-pass type II membrane protein</topology>
    </subcellularLocation>
    <subcellularLocation>
        <location evidence="12">Golgi apparatus</location>
        <location evidence="12">Golgi stack membrane</location>
    </subcellularLocation>
</comment>
<keyword evidence="3" id="KW-0812">Transmembrane</keyword>
<keyword evidence="9" id="KW-0472">Membrane</keyword>
<dbReference type="CDD" id="cd05230">
    <property type="entry name" value="UGD_SDR_e"/>
    <property type="match status" value="1"/>
</dbReference>
<dbReference type="GO" id="GO:0048040">
    <property type="term" value="F:UDP-glucuronate decarboxylase activity"/>
    <property type="evidence" value="ECO:0007669"/>
    <property type="project" value="TreeGrafter"/>
</dbReference>
<evidence type="ECO:0000256" key="7">
    <source>
        <dbReference type="ARBA" id="ARBA00023027"/>
    </source>
</evidence>
<keyword evidence="8" id="KW-0333">Golgi apparatus</keyword>
<dbReference type="InterPro" id="IPR044516">
    <property type="entry name" value="UXS-like"/>
</dbReference>
<accession>A0A1F6B146</accession>
<dbReference type="GO" id="GO:0070403">
    <property type="term" value="F:NAD+ binding"/>
    <property type="evidence" value="ECO:0007669"/>
    <property type="project" value="InterPro"/>
</dbReference>
<keyword evidence="10" id="KW-0325">Glycoprotein</keyword>
<organism evidence="14 15">
    <name type="scientific">Candidatus Gottesmanbacteria bacterium RIFCSPLOWO2_01_FULL_46_9</name>
    <dbReference type="NCBI Taxonomy" id="1798394"/>
    <lineage>
        <taxon>Bacteria</taxon>
        <taxon>Candidatus Gottesmaniibacteriota</taxon>
    </lineage>
</organism>
<dbReference type="AlphaFoldDB" id="A0A1F6B146"/>
<keyword evidence="7" id="KW-0520">NAD</keyword>
<evidence type="ECO:0000313" key="15">
    <source>
        <dbReference type="Proteomes" id="UP000176450"/>
    </source>
</evidence>
<dbReference type="PANTHER" id="PTHR43078:SF6">
    <property type="entry name" value="UDP-GLUCURONIC ACID DECARBOXYLASE 1"/>
    <property type="match status" value="1"/>
</dbReference>
<dbReference type="EMBL" id="MFJX01000027">
    <property type="protein sequence ID" value="OGG30638.1"/>
    <property type="molecule type" value="Genomic_DNA"/>
</dbReference>
<keyword evidence="6" id="KW-1133">Transmembrane helix</keyword>
<dbReference type="GO" id="GO:0005737">
    <property type="term" value="C:cytoplasm"/>
    <property type="evidence" value="ECO:0007669"/>
    <property type="project" value="TreeGrafter"/>
</dbReference>
<dbReference type="GO" id="GO:0033320">
    <property type="term" value="P:UDP-D-xylose biosynthetic process"/>
    <property type="evidence" value="ECO:0007669"/>
    <property type="project" value="UniProtKB-UniPathway"/>
</dbReference>
<dbReference type="SUPFAM" id="SSF51735">
    <property type="entry name" value="NAD(P)-binding Rossmann-fold domains"/>
    <property type="match status" value="1"/>
</dbReference>
<proteinExistence type="predicted"/>
<comment type="caution">
    <text evidence="14">The sequence shown here is derived from an EMBL/GenBank/DDBJ whole genome shotgun (WGS) entry which is preliminary data.</text>
</comment>
<comment type="cofactor">
    <cofactor evidence="1">
        <name>NAD(+)</name>
        <dbReference type="ChEBI" id="CHEBI:57540"/>
    </cofactor>
</comment>
<evidence type="ECO:0000256" key="11">
    <source>
        <dbReference type="ARBA" id="ARBA00023239"/>
    </source>
</evidence>
<reference evidence="14 15" key="1">
    <citation type="journal article" date="2016" name="Nat. Commun.">
        <title>Thousands of microbial genomes shed light on interconnected biogeochemical processes in an aquifer system.</title>
        <authorList>
            <person name="Anantharaman K."/>
            <person name="Brown C.T."/>
            <person name="Hug L.A."/>
            <person name="Sharon I."/>
            <person name="Castelle C.J."/>
            <person name="Probst A.J."/>
            <person name="Thomas B.C."/>
            <person name="Singh A."/>
            <person name="Wilkins M.J."/>
            <person name="Karaoz U."/>
            <person name="Brodie E.L."/>
            <person name="Williams K.H."/>
            <person name="Hubbard S.S."/>
            <person name="Banfield J.F."/>
        </authorList>
    </citation>
    <scope>NUCLEOTIDE SEQUENCE [LARGE SCALE GENOMIC DNA]</scope>
</reference>
<evidence type="ECO:0000256" key="5">
    <source>
        <dbReference type="ARBA" id="ARBA00022968"/>
    </source>
</evidence>
<evidence type="ECO:0000256" key="1">
    <source>
        <dbReference type="ARBA" id="ARBA00001911"/>
    </source>
</evidence>
<sequence>MEKLSRKTSIVTGGAGFIGSNLCQKLLESGHSVYAIDNLITGSEKNIDALKSNPNFTFIRWDVTAEMPVLQNVQYVFHLASPASVVDYQKFDEETALVNSQGTRNLLRFAKVYKAKFLFASTSEVYGDPLEHPQKESYWGNVNPNGMRSCYDESKRFGEMMTMLYIRTKGLDGRIIRIFNTYGPNMRKNDGRVISNFINQALDGKPITVYGDGSQTRSFCYVSDLVAGIMAVLFSDTTKGAVINLGNPQEYTMLEIAKKVQGMTQTASQIVFTQLPVDDPVKRKPDITKVTKLVGWKPKVGLEEGLKKTIEYYKTINNKQ</sequence>
<evidence type="ECO:0000256" key="12">
    <source>
        <dbReference type="ARBA" id="ARBA00037859"/>
    </source>
</evidence>
<dbReference type="Pfam" id="PF01370">
    <property type="entry name" value="Epimerase"/>
    <property type="match status" value="1"/>
</dbReference>
<evidence type="ECO:0000256" key="2">
    <source>
        <dbReference type="ARBA" id="ARBA00004323"/>
    </source>
</evidence>
<protein>
    <recommendedName>
        <fullName evidence="13">NAD-dependent epimerase/dehydratase domain-containing protein</fullName>
    </recommendedName>
</protein>
<name>A0A1F6B146_9BACT</name>
<evidence type="ECO:0000256" key="3">
    <source>
        <dbReference type="ARBA" id="ARBA00022692"/>
    </source>
</evidence>
<dbReference type="InterPro" id="IPR036291">
    <property type="entry name" value="NAD(P)-bd_dom_sf"/>
</dbReference>
<evidence type="ECO:0000256" key="6">
    <source>
        <dbReference type="ARBA" id="ARBA00022989"/>
    </source>
</evidence>
<keyword evidence="5" id="KW-0735">Signal-anchor</keyword>
<dbReference type="UniPathway" id="UPA00796">
    <property type="reaction ID" value="UER00771"/>
</dbReference>